<feature type="transmembrane region" description="Helical" evidence="5">
    <location>
        <begin position="135"/>
        <end position="154"/>
    </location>
</feature>
<evidence type="ECO:0000256" key="4">
    <source>
        <dbReference type="ARBA" id="ARBA00023136"/>
    </source>
</evidence>
<sequence length="201" mass="21041">MPSAVVTAALRLVVAALVVAAVVATLLAVGPVRPFDFFGFFTIQSNVIGAVVAVIGAVRLLRRTPVTTAWSVVRWCAATYLVIVGVVYWALLAPLAAAGGVPLPWANLVLHALTPVAALVDLLLAPDRRRPAVRLLPLVLVYPLVWTAVVLVRGATDGWVPYPFLSPSQGYGVVAAWVLLVAGAFAGAAALLRLPLGRRTA</sequence>
<protein>
    <recommendedName>
        <fullName evidence="8">Integral membrane protein</fullName>
    </recommendedName>
</protein>
<comment type="caution">
    <text evidence="6">The sequence shown here is derived from an EMBL/GenBank/DDBJ whole genome shotgun (WGS) entry which is preliminary data.</text>
</comment>
<dbReference type="InterPro" id="IPR049713">
    <property type="entry name" value="Pr6Pr-like"/>
</dbReference>
<dbReference type="NCBIfam" id="NF038065">
    <property type="entry name" value="Pr6Pr"/>
    <property type="match status" value="1"/>
</dbReference>
<dbReference type="Proteomes" id="UP001500121">
    <property type="component" value="Unassembled WGS sequence"/>
</dbReference>
<dbReference type="Pfam" id="PF04750">
    <property type="entry name" value="Far-17a_AIG1"/>
    <property type="match status" value="1"/>
</dbReference>
<proteinExistence type="predicted"/>
<evidence type="ECO:0008006" key="8">
    <source>
        <dbReference type="Google" id="ProtNLM"/>
    </source>
</evidence>
<evidence type="ECO:0000256" key="5">
    <source>
        <dbReference type="SAM" id="Phobius"/>
    </source>
</evidence>
<feature type="transmembrane region" description="Helical" evidence="5">
    <location>
        <begin position="72"/>
        <end position="91"/>
    </location>
</feature>
<reference evidence="7" key="1">
    <citation type="journal article" date="2019" name="Int. J. Syst. Evol. Microbiol.">
        <title>The Global Catalogue of Microorganisms (GCM) 10K type strain sequencing project: providing services to taxonomists for standard genome sequencing and annotation.</title>
        <authorList>
            <consortium name="The Broad Institute Genomics Platform"/>
            <consortium name="The Broad Institute Genome Sequencing Center for Infectious Disease"/>
            <person name="Wu L."/>
            <person name="Ma J."/>
        </authorList>
    </citation>
    <scope>NUCLEOTIDE SEQUENCE [LARGE SCALE GENOMIC DNA]</scope>
    <source>
        <strain evidence="7">JCM 19015</strain>
    </source>
</reference>
<keyword evidence="4 5" id="KW-0472">Membrane</keyword>
<keyword evidence="7" id="KW-1185">Reference proteome</keyword>
<feature type="transmembrane region" description="Helical" evidence="5">
    <location>
        <begin position="38"/>
        <end position="60"/>
    </location>
</feature>
<comment type="subcellular location">
    <subcellularLocation>
        <location evidence="1">Endomembrane system</location>
        <topology evidence="1">Multi-pass membrane protein</topology>
    </subcellularLocation>
</comment>
<organism evidence="6 7">
    <name type="scientific">Amnibacterium soli</name>
    <dbReference type="NCBI Taxonomy" id="1282736"/>
    <lineage>
        <taxon>Bacteria</taxon>
        <taxon>Bacillati</taxon>
        <taxon>Actinomycetota</taxon>
        <taxon>Actinomycetes</taxon>
        <taxon>Micrococcales</taxon>
        <taxon>Microbacteriaceae</taxon>
        <taxon>Amnibacterium</taxon>
    </lineage>
</organism>
<dbReference type="EMBL" id="BAABLP010000009">
    <property type="protein sequence ID" value="GAA4755884.1"/>
    <property type="molecule type" value="Genomic_DNA"/>
</dbReference>
<evidence type="ECO:0000313" key="6">
    <source>
        <dbReference type="EMBL" id="GAA4755884.1"/>
    </source>
</evidence>
<keyword evidence="3 5" id="KW-1133">Transmembrane helix</keyword>
<gene>
    <name evidence="6" type="ORF">GCM10025783_31470</name>
</gene>
<feature type="transmembrane region" description="Helical" evidence="5">
    <location>
        <begin position="174"/>
        <end position="196"/>
    </location>
</feature>
<name>A0ABP8ZHF0_9MICO</name>
<evidence type="ECO:0000313" key="7">
    <source>
        <dbReference type="Proteomes" id="UP001500121"/>
    </source>
</evidence>
<evidence type="ECO:0000256" key="3">
    <source>
        <dbReference type="ARBA" id="ARBA00022989"/>
    </source>
</evidence>
<evidence type="ECO:0000256" key="1">
    <source>
        <dbReference type="ARBA" id="ARBA00004127"/>
    </source>
</evidence>
<keyword evidence="2 5" id="KW-0812">Transmembrane</keyword>
<feature type="transmembrane region" description="Helical" evidence="5">
    <location>
        <begin position="103"/>
        <end position="123"/>
    </location>
</feature>
<accession>A0ABP8ZHF0</accession>
<dbReference type="RefSeq" id="WP_345482301.1">
    <property type="nucleotide sequence ID" value="NZ_BAABLP010000009.1"/>
</dbReference>
<evidence type="ECO:0000256" key="2">
    <source>
        <dbReference type="ARBA" id="ARBA00022692"/>
    </source>
</evidence>
<dbReference type="InterPro" id="IPR006838">
    <property type="entry name" value="ADTRP_AIG1"/>
</dbReference>